<dbReference type="InterPro" id="IPR012337">
    <property type="entry name" value="RNaseH-like_sf"/>
</dbReference>
<feature type="compositionally biased region" description="Gly residues" evidence="2">
    <location>
        <begin position="184"/>
        <end position="203"/>
    </location>
</feature>
<evidence type="ECO:0000256" key="1">
    <source>
        <dbReference type="PROSITE-ProRule" id="PRU00047"/>
    </source>
</evidence>
<dbReference type="InterPro" id="IPR025724">
    <property type="entry name" value="GAG-pre-integrase_dom"/>
</dbReference>
<dbReference type="Pfam" id="PF25597">
    <property type="entry name" value="SH3_retrovirus"/>
    <property type="match status" value="1"/>
</dbReference>
<evidence type="ECO:0000313" key="4">
    <source>
        <dbReference type="EMBL" id="CAD6270422.1"/>
    </source>
</evidence>
<dbReference type="EMBL" id="CAJGYO010000015">
    <property type="protein sequence ID" value="CAD6270422.1"/>
    <property type="molecule type" value="Genomic_DNA"/>
</dbReference>
<feature type="region of interest" description="Disordered" evidence="2">
    <location>
        <begin position="177"/>
        <end position="213"/>
    </location>
</feature>
<dbReference type="PANTHER" id="PTHR35317">
    <property type="entry name" value="OS04G0629600 PROTEIN"/>
    <property type="match status" value="1"/>
</dbReference>
<protein>
    <recommendedName>
        <fullName evidence="3">CCHC-type domain-containing protein</fullName>
    </recommendedName>
</protein>
<dbReference type="AlphaFoldDB" id="A0A811RKS5"/>
<dbReference type="PROSITE" id="PS50158">
    <property type="entry name" value="ZF_CCHC"/>
    <property type="match status" value="1"/>
</dbReference>
<dbReference type="InterPro" id="IPR036397">
    <property type="entry name" value="RNaseH_sf"/>
</dbReference>
<dbReference type="Pfam" id="PF22936">
    <property type="entry name" value="Pol_BBD"/>
    <property type="match status" value="1"/>
</dbReference>
<dbReference type="SUPFAM" id="SSF53098">
    <property type="entry name" value="Ribonuclease H-like"/>
    <property type="match status" value="1"/>
</dbReference>
<reference evidence="4" key="1">
    <citation type="submission" date="2020-10" db="EMBL/GenBank/DDBJ databases">
        <authorList>
            <person name="Han B."/>
            <person name="Lu T."/>
            <person name="Zhao Q."/>
            <person name="Huang X."/>
            <person name="Zhao Y."/>
        </authorList>
    </citation>
    <scope>NUCLEOTIDE SEQUENCE</scope>
</reference>
<dbReference type="InterPro" id="IPR001878">
    <property type="entry name" value="Znf_CCHC"/>
</dbReference>
<keyword evidence="1" id="KW-0863">Zinc-finger</keyword>
<dbReference type="OrthoDB" id="787177at2759"/>
<comment type="caution">
    <text evidence="4">The sequence shown here is derived from an EMBL/GenBank/DDBJ whole genome shotgun (WGS) entry which is preliminary data.</text>
</comment>
<dbReference type="GO" id="GO:0003676">
    <property type="term" value="F:nucleic acid binding"/>
    <property type="evidence" value="ECO:0007669"/>
    <property type="project" value="InterPro"/>
</dbReference>
<name>A0A811RKS5_9POAL</name>
<dbReference type="PANTHER" id="PTHR35317:SF38">
    <property type="entry name" value="RNA-DIRECTED DNA POLYMERASE"/>
    <property type="match status" value="1"/>
</dbReference>
<evidence type="ECO:0000259" key="3">
    <source>
        <dbReference type="PROSITE" id="PS50158"/>
    </source>
</evidence>
<dbReference type="GO" id="GO:0008270">
    <property type="term" value="F:zinc ion binding"/>
    <property type="evidence" value="ECO:0007669"/>
    <property type="project" value="UniProtKB-KW"/>
</dbReference>
<evidence type="ECO:0000313" key="5">
    <source>
        <dbReference type="Proteomes" id="UP000604825"/>
    </source>
</evidence>
<organism evidence="4 5">
    <name type="scientific">Miscanthus lutarioriparius</name>
    <dbReference type="NCBI Taxonomy" id="422564"/>
    <lineage>
        <taxon>Eukaryota</taxon>
        <taxon>Viridiplantae</taxon>
        <taxon>Streptophyta</taxon>
        <taxon>Embryophyta</taxon>
        <taxon>Tracheophyta</taxon>
        <taxon>Spermatophyta</taxon>
        <taxon>Magnoliopsida</taxon>
        <taxon>Liliopsida</taxon>
        <taxon>Poales</taxon>
        <taxon>Poaceae</taxon>
        <taxon>PACMAD clade</taxon>
        <taxon>Panicoideae</taxon>
        <taxon>Andropogonodae</taxon>
        <taxon>Andropogoneae</taxon>
        <taxon>Saccharinae</taxon>
        <taxon>Miscanthus</taxon>
    </lineage>
</organism>
<dbReference type="InterPro" id="IPR054722">
    <property type="entry name" value="PolX-like_BBD"/>
</dbReference>
<dbReference type="Pfam" id="PF14223">
    <property type="entry name" value="Retrotran_gag_2"/>
    <property type="match status" value="1"/>
</dbReference>
<dbReference type="SUPFAM" id="SSF57756">
    <property type="entry name" value="Retrovirus zinc finger-like domains"/>
    <property type="match status" value="1"/>
</dbReference>
<sequence length="613" mass="67964">MSIVASGSGGGGEARRIYPTLTSTNYTSWCIHVQAIMEDREEWEIVEPAADATVPTAAEAEKIKAKDKKIKANLLQCIPDDILMQVAKKKTGEEVWDSLKARFVGADRVRDARLQTLKSQFDAVEMKEDESLDQVVGKLTALSVKCSSLGGSIGDADLVKKLFDIVPDRYLTVVAGKGKRGDGSWRGQGSGRGGNGGGRGSGADAGKDGTGKRDKSHIKCFKCHGYGHYANRCPGEKKKEEAHLVKAGEKEPIVLLAERLLPDQLQYQLHSQTQNTDSRMQRVFLNELKVVPELHLSDGGGPSCGVWYLDNGASNHMTGDVLKFRDLDHAVLGKGRGTIVFEGKHGDHWVLSDVYYIPKLRSNLVSLGQLTETGHRIILDDDLLEVCEKHSDRMIMRVPRTLNRLYKIELKTMEPRCLIADINDQAWLWHGRLGHVNFRALSQLVGKGMASGVPEIRHPEQVCSDCLTAKQTRMSFPKSTSWHADEKLTLVYVDLCGPVTPATAGGNMYFILLVDDHTRWMQVYLLKSKDQAVDYFAKYKAKVENFTGSKAHRLFEPSTNKIIVSRDVVFEESTMWNWGVADKAENSVDFVVENEVEIESFSVGGSANVDENQ</sequence>
<keyword evidence="1" id="KW-0862">Zinc</keyword>
<keyword evidence="1" id="KW-0479">Metal-binding</keyword>
<keyword evidence="5" id="KW-1185">Reference proteome</keyword>
<proteinExistence type="predicted"/>
<dbReference type="Pfam" id="PF13976">
    <property type="entry name" value="gag_pre-integrs"/>
    <property type="match status" value="1"/>
</dbReference>
<accession>A0A811RKS5</accession>
<dbReference type="InterPro" id="IPR057670">
    <property type="entry name" value="SH3_retrovirus"/>
</dbReference>
<gene>
    <name evidence="4" type="ORF">NCGR_LOCUS53714</name>
</gene>
<evidence type="ECO:0000256" key="2">
    <source>
        <dbReference type="SAM" id="MobiDB-lite"/>
    </source>
</evidence>
<dbReference type="Gene3D" id="3.30.420.10">
    <property type="entry name" value="Ribonuclease H-like superfamily/Ribonuclease H"/>
    <property type="match status" value="1"/>
</dbReference>
<dbReference type="InterPro" id="IPR036875">
    <property type="entry name" value="Znf_CCHC_sf"/>
</dbReference>
<dbReference type="Proteomes" id="UP000604825">
    <property type="component" value="Unassembled WGS sequence"/>
</dbReference>
<feature type="domain" description="CCHC-type" evidence="3">
    <location>
        <begin position="219"/>
        <end position="234"/>
    </location>
</feature>